<evidence type="ECO:0000256" key="3">
    <source>
        <dbReference type="ARBA" id="ARBA00023015"/>
    </source>
</evidence>
<dbReference type="SUPFAM" id="SSF52540">
    <property type="entry name" value="P-loop containing nucleoside triphosphate hydrolases"/>
    <property type="match status" value="1"/>
</dbReference>
<dbReference type="Gene3D" id="1.10.8.430">
    <property type="entry name" value="Helical domain of apoptotic protease-activating factors"/>
    <property type="match status" value="1"/>
</dbReference>
<dbReference type="PANTHER" id="PTHR35807">
    <property type="entry name" value="TRANSCRIPTIONAL REGULATOR REDD-RELATED"/>
    <property type="match status" value="1"/>
</dbReference>
<dbReference type="Gene3D" id="1.25.40.10">
    <property type="entry name" value="Tetratricopeptide repeat domain"/>
    <property type="match status" value="1"/>
</dbReference>
<sequence>MTGVRFRVLGALRVLNSAETPVPIGGAKPRMLLATLLLNANRPVPVDTLVDVLWPHDPPPSAVANLRTYVSALRSRLHDERDSAEAIQARPPGYLAVVRPWQLDLLGFDELLARARYLRERDHPEEALEALNRANALWQGAPLEDLTPSPRWEAELSRLNEARLSATEERIDLRITTGRYGTAIAELRGLIHEQPFREGLWQQLMLALHGSGRRAEALDTYTDLRRRLVDELGVEPGPSLRRLHTEILTGGLPEEAVTAESGRTAHRQDAFPIHQLPPDVSDFTGRDRFVHELSELLTRSEGSGPAIATVVGSPGVGKSTCAVHVAHAVRDSFPDGQLYLELAGTSEEPNDPADLLAEALRALGASDVPGSVSERARLYRSLLADRRVLVVLDDALGAGQVGPLLPSTGAVLITSRWQLTELAGARHRELDVLGSREARSLLANIAGEQRVTAEPQHASAILRSCGYLPLAIRIAGAKLAGRRAWSLRVLSERLEDRSRRLEELRLRDLHVRASFELSYRQLTAETARAFRLLGLLWSQPVPGWVLGALLERGHADDVLDALVDANLLRLVGTDSIAQPRYQLHGLLYCYARELLADDPERERRAALARVMDGWLTLADRAIGDLEARASGTSAASHRHPPEDVVNDLVADPLAWFDAERQALAATVTIAAESGLDELSRGLDTALSTYFDLRGRHESWNSRHRAAWQSGHHTRYRAFDLRVVRSGPN</sequence>
<dbReference type="InterPro" id="IPR011990">
    <property type="entry name" value="TPR-like_helical_dom_sf"/>
</dbReference>
<dbReference type="InterPro" id="IPR027417">
    <property type="entry name" value="P-loop_NTPase"/>
</dbReference>
<evidence type="ECO:0000256" key="5">
    <source>
        <dbReference type="ARBA" id="ARBA00023163"/>
    </source>
</evidence>
<evidence type="ECO:0000256" key="4">
    <source>
        <dbReference type="ARBA" id="ARBA00023125"/>
    </source>
</evidence>
<dbReference type="CDD" id="cd15831">
    <property type="entry name" value="BTAD"/>
    <property type="match status" value="1"/>
</dbReference>
<organism evidence="8 9">
    <name type="scientific">Halosaccharopolyspora lacisalsi</name>
    <dbReference type="NCBI Taxonomy" id="1000566"/>
    <lineage>
        <taxon>Bacteria</taxon>
        <taxon>Bacillati</taxon>
        <taxon>Actinomycetota</taxon>
        <taxon>Actinomycetes</taxon>
        <taxon>Pseudonocardiales</taxon>
        <taxon>Pseudonocardiaceae</taxon>
        <taxon>Halosaccharopolyspora</taxon>
    </lineage>
</organism>
<dbReference type="SUPFAM" id="SSF46894">
    <property type="entry name" value="C-terminal effector domain of the bipartite response regulators"/>
    <property type="match status" value="1"/>
</dbReference>
<feature type="DNA-binding region" description="OmpR/PhoB-type" evidence="6">
    <location>
        <begin position="1"/>
        <end position="98"/>
    </location>
</feature>
<dbReference type="PROSITE" id="PS51755">
    <property type="entry name" value="OMPR_PHOB"/>
    <property type="match status" value="1"/>
</dbReference>
<keyword evidence="3" id="KW-0805">Transcription regulation</keyword>
<feature type="domain" description="OmpR/PhoB-type" evidence="7">
    <location>
        <begin position="1"/>
        <end position="98"/>
    </location>
</feature>
<dbReference type="InterPro" id="IPR051677">
    <property type="entry name" value="AfsR-DnrI-RedD_regulator"/>
</dbReference>
<evidence type="ECO:0000313" key="9">
    <source>
        <dbReference type="Proteomes" id="UP000569329"/>
    </source>
</evidence>
<dbReference type="InterPro" id="IPR002182">
    <property type="entry name" value="NB-ARC"/>
</dbReference>
<dbReference type="PRINTS" id="PR00364">
    <property type="entry name" value="DISEASERSIST"/>
</dbReference>
<comment type="caution">
    <text evidence="8">The sequence shown here is derived from an EMBL/GenBank/DDBJ whole genome shotgun (WGS) entry which is preliminary data.</text>
</comment>
<comment type="similarity">
    <text evidence="1">Belongs to the AfsR/DnrI/RedD regulatory family.</text>
</comment>
<dbReference type="Pfam" id="PF00486">
    <property type="entry name" value="Trans_reg_C"/>
    <property type="match status" value="1"/>
</dbReference>
<evidence type="ECO:0000256" key="1">
    <source>
        <dbReference type="ARBA" id="ARBA00005820"/>
    </source>
</evidence>
<proteinExistence type="inferred from homology"/>
<accession>A0A839DXC9</accession>
<dbReference type="SMART" id="SM01043">
    <property type="entry name" value="BTAD"/>
    <property type="match status" value="1"/>
</dbReference>
<keyword evidence="5" id="KW-0804">Transcription</keyword>
<dbReference type="EMBL" id="JACGWZ010000006">
    <property type="protein sequence ID" value="MBA8826622.1"/>
    <property type="molecule type" value="Genomic_DNA"/>
</dbReference>
<dbReference type="Gene3D" id="3.40.50.300">
    <property type="entry name" value="P-loop containing nucleotide triphosphate hydrolases"/>
    <property type="match status" value="1"/>
</dbReference>
<dbReference type="PANTHER" id="PTHR35807:SF1">
    <property type="entry name" value="TRANSCRIPTIONAL REGULATOR REDD"/>
    <property type="match status" value="1"/>
</dbReference>
<dbReference type="InterPro" id="IPR016032">
    <property type="entry name" value="Sig_transdc_resp-reg_C-effctor"/>
</dbReference>
<evidence type="ECO:0000313" key="8">
    <source>
        <dbReference type="EMBL" id="MBA8826622.1"/>
    </source>
</evidence>
<dbReference type="GO" id="GO:0000160">
    <property type="term" value="P:phosphorelay signal transduction system"/>
    <property type="evidence" value="ECO:0007669"/>
    <property type="project" value="InterPro"/>
</dbReference>
<dbReference type="Proteomes" id="UP000569329">
    <property type="component" value="Unassembled WGS sequence"/>
</dbReference>
<dbReference type="InterPro" id="IPR042197">
    <property type="entry name" value="Apaf_helical"/>
</dbReference>
<evidence type="ECO:0000259" key="7">
    <source>
        <dbReference type="PROSITE" id="PS51755"/>
    </source>
</evidence>
<keyword evidence="4 6" id="KW-0238">DNA-binding</keyword>
<evidence type="ECO:0000256" key="6">
    <source>
        <dbReference type="PROSITE-ProRule" id="PRU01091"/>
    </source>
</evidence>
<dbReference type="InterPro" id="IPR001867">
    <property type="entry name" value="OmpR/PhoB-type_DNA-bd"/>
</dbReference>
<dbReference type="SMART" id="SM00862">
    <property type="entry name" value="Trans_reg_C"/>
    <property type="match status" value="1"/>
</dbReference>
<keyword evidence="2" id="KW-0677">Repeat</keyword>
<keyword evidence="9" id="KW-1185">Reference proteome</keyword>
<reference evidence="8 9" key="1">
    <citation type="submission" date="2020-07" db="EMBL/GenBank/DDBJ databases">
        <title>Sequencing the genomes of 1000 actinobacteria strains.</title>
        <authorList>
            <person name="Klenk H.-P."/>
        </authorList>
    </citation>
    <scope>NUCLEOTIDE SEQUENCE [LARGE SCALE GENOMIC DNA]</scope>
    <source>
        <strain evidence="8 9">DSM 45975</strain>
    </source>
</reference>
<gene>
    <name evidence="8" type="ORF">FHX42_004001</name>
</gene>
<dbReference type="GO" id="GO:0003677">
    <property type="term" value="F:DNA binding"/>
    <property type="evidence" value="ECO:0007669"/>
    <property type="project" value="UniProtKB-UniRule"/>
</dbReference>
<dbReference type="RefSeq" id="WP_182545844.1">
    <property type="nucleotide sequence ID" value="NZ_JACGWZ010000006.1"/>
</dbReference>
<protein>
    <submittedName>
        <fullName evidence="8">DNA-binding SARP family transcriptional activator</fullName>
    </submittedName>
</protein>
<dbReference type="Gene3D" id="1.10.10.10">
    <property type="entry name" value="Winged helix-like DNA-binding domain superfamily/Winged helix DNA-binding domain"/>
    <property type="match status" value="1"/>
</dbReference>
<dbReference type="InterPro" id="IPR005158">
    <property type="entry name" value="BTAD"/>
</dbReference>
<name>A0A839DXC9_9PSEU</name>
<dbReference type="Pfam" id="PF03704">
    <property type="entry name" value="BTAD"/>
    <property type="match status" value="1"/>
</dbReference>
<evidence type="ECO:0000256" key="2">
    <source>
        <dbReference type="ARBA" id="ARBA00022737"/>
    </source>
</evidence>
<dbReference type="SUPFAM" id="SSF48452">
    <property type="entry name" value="TPR-like"/>
    <property type="match status" value="1"/>
</dbReference>
<dbReference type="AlphaFoldDB" id="A0A839DXC9"/>
<dbReference type="GO" id="GO:0043531">
    <property type="term" value="F:ADP binding"/>
    <property type="evidence" value="ECO:0007669"/>
    <property type="project" value="InterPro"/>
</dbReference>
<dbReference type="Pfam" id="PF00931">
    <property type="entry name" value="NB-ARC"/>
    <property type="match status" value="1"/>
</dbReference>
<dbReference type="GO" id="GO:0006355">
    <property type="term" value="P:regulation of DNA-templated transcription"/>
    <property type="evidence" value="ECO:0007669"/>
    <property type="project" value="InterPro"/>
</dbReference>
<dbReference type="InterPro" id="IPR036388">
    <property type="entry name" value="WH-like_DNA-bd_sf"/>
</dbReference>